<keyword evidence="1" id="KW-0472">Membrane</keyword>
<keyword evidence="1" id="KW-1133">Transmembrane helix</keyword>
<reference evidence="2" key="1">
    <citation type="submission" date="2019-08" db="EMBL/GenBank/DDBJ databases">
        <authorList>
            <person name="Kucharzyk K."/>
            <person name="Murdoch R.W."/>
            <person name="Higgins S."/>
            <person name="Loffler F."/>
        </authorList>
    </citation>
    <scope>NUCLEOTIDE SEQUENCE</scope>
</reference>
<dbReference type="InterPro" id="IPR027981">
    <property type="entry name" value="DUF4446"/>
</dbReference>
<protein>
    <recommendedName>
        <fullName evidence="3">DUF4446 domain-containing protein</fullName>
    </recommendedName>
</protein>
<comment type="caution">
    <text evidence="2">The sequence shown here is derived from an EMBL/GenBank/DDBJ whole genome shotgun (WGS) entry which is preliminary data.</text>
</comment>
<dbReference type="AlphaFoldDB" id="A0A644YDU8"/>
<evidence type="ECO:0000256" key="1">
    <source>
        <dbReference type="SAM" id="Phobius"/>
    </source>
</evidence>
<gene>
    <name evidence="2" type="ORF">SDC9_73219</name>
</gene>
<evidence type="ECO:0008006" key="3">
    <source>
        <dbReference type="Google" id="ProtNLM"/>
    </source>
</evidence>
<proteinExistence type="predicted"/>
<name>A0A644YDU8_9ZZZZ</name>
<dbReference type="EMBL" id="VSSQ01004806">
    <property type="protein sequence ID" value="MPM26715.1"/>
    <property type="molecule type" value="Genomic_DNA"/>
</dbReference>
<feature type="transmembrane region" description="Helical" evidence="1">
    <location>
        <begin position="13"/>
        <end position="34"/>
    </location>
</feature>
<organism evidence="2">
    <name type="scientific">bioreactor metagenome</name>
    <dbReference type="NCBI Taxonomy" id="1076179"/>
    <lineage>
        <taxon>unclassified sequences</taxon>
        <taxon>metagenomes</taxon>
        <taxon>ecological metagenomes</taxon>
    </lineage>
</organism>
<dbReference type="Pfam" id="PF14584">
    <property type="entry name" value="DUF4446"/>
    <property type="match status" value="1"/>
</dbReference>
<sequence length="223" mass="25334">MTETSFFAQNLDLWMSIVLALLIVFVILVILDIYNNKKLKARYETFMGVGKKHKKDINMEKLLVDCVSKAESIDEKYGKILEIVEDVEKNMQFCCQKVGIVRYNPFEEMGGNLCFAVAILDAENTGIVINGIHSRTGTFTYAKPVELGVSTYILSKEEQEAIDKAKTNAYQAVKNTVAVTKPSKMLKAKKIKEKEQEVKEKVEIYKNAAVRTRRKKNNKPVVK</sequence>
<accession>A0A644YDU8</accession>
<keyword evidence="1" id="KW-0812">Transmembrane</keyword>
<evidence type="ECO:0000313" key="2">
    <source>
        <dbReference type="EMBL" id="MPM26715.1"/>
    </source>
</evidence>